<proteinExistence type="predicted"/>
<name>A0A3B0R050_9ZZZZ</name>
<dbReference type="Pfam" id="PF13464">
    <property type="entry name" value="RodZ_C"/>
    <property type="match status" value="1"/>
</dbReference>
<keyword evidence="1" id="KW-1133">Transmembrane helix</keyword>
<dbReference type="PANTHER" id="PTHR34475">
    <property type="match status" value="1"/>
</dbReference>
<evidence type="ECO:0000259" key="2">
    <source>
        <dbReference type="Pfam" id="PF13464"/>
    </source>
</evidence>
<dbReference type="PANTHER" id="PTHR34475:SF1">
    <property type="entry name" value="CYTOSKELETON PROTEIN RODZ"/>
    <property type="match status" value="1"/>
</dbReference>
<gene>
    <name evidence="3" type="ORF">MNBD_ALPHA08-1882</name>
</gene>
<dbReference type="InterPro" id="IPR010982">
    <property type="entry name" value="Lambda_DNA-bd_dom_sf"/>
</dbReference>
<accession>A0A3B0R050</accession>
<evidence type="ECO:0000256" key="1">
    <source>
        <dbReference type="SAM" id="Phobius"/>
    </source>
</evidence>
<feature type="domain" description="Cytoskeleton protein RodZ-like C-terminal" evidence="2">
    <location>
        <begin position="278"/>
        <end position="334"/>
    </location>
</feature>
<keyword evidence="1" id="KW-0472">Membrane</keyword>
<reference evidence="3" key="1">
    <citation type="submission" date="2018-06" db="EMBL/GenBank/DDBJ databases">
        <authorList>
            <person name="Zhirakovskaya E."/>
        </authorList>
    </citation>
    <scope>NUCLEOTIDE SEQUENCE</scope>
</reference>
<sequence length="360" mass="38087">MNTSNAQNNEFVFFRPRPDGDIDPAGEAGWFLQRQREEAGISLEEASRAVNIYASHLAAIEQGDLTGLPPRHDAMNMIGSYATYLGFDPVPLVKHFAKFLPRQPMPGHRGLSGKKGTKRPAPLSSATILKFPLMDRLRSVASGAGGVVASTLAVVMLFGVASWAFMPGDGVTSGSSTPAIAGIDRQKTEQVASISTISEQPMPESTGKKDKAATAADKSAGSLTGLDQLIAKNIANIEIPTASLPAARNKAVQTVGESQANTSGGQVYGTENKNSRLVLKANSNVWVRIEDDRGNVVMTRTLMAGDSYRVPVRKGLVVIARDGGLLSYTVDGANKGNLGREGEILVGRSLDLTKLAKSKG</sequence>
<organism evidence="3">
    <name type="scientific">hydrothermal vent metagenome</name>
    <dbReference type="NCBI Taxonomy" id="652676"/>
    <lineage>
        <taxon>unclassified sequences</taxon>
        <taxon>metagenomes</taxon>
        <taxon>ecological metagenomes</taxon>
    </lineage>
</organism>
<feature type="transmembrane region" description="Helical" evidence="1">
    <location>
        <begin position="140"/>
        <end position="166"/>
    </location>
</feature>
<dbReference type="InterPro" id="IPR050400">
    <property type="entry name" value="Bact_Cytoskel_RodZ"/>
</dbReference>
<protein>
    <recommendedName>
        <fullName evidence="2">Cytoskeleton protein RodZ-like C-terminal domain-containing protein</fullName>
    </recommendedName>
</protein>
<dbReference type="AlphaFoldDB" id="A0A3B0R050"/>
<dbReference type="Pfam" id="PF13413">
    <property type="entry name" value="HTH_25"/>
    <property type="match status" value="1"/>
</dbReference>
<dbReference type="GO" id="GO:0003677">
    <property type="term" value="F:DNA binding"/>
    <property type="evidence" value="ECO:0007669"/>
    <property type="project" value="InterPro"/>
</dbReference>
<dbReference type="Gene3D" id="1.10.260.40">
    <property type="entry name" value="lambda repressor-like DNA-binding domains"/>
    <property type="match status" value="1"/>
</dbReference>
<keyword evidence="1" id="KW-0812">Transmembrane</keyword>
<evidence type="ECO:0000313" key="3">
    <source>
        <dbReference type="EMBL" id="VAV86880.1"/>
    </source>
</evidence>
<dbReference type="EMBL" id="UOEC01000015">
    <property type="protein sequence ID" value="VAV86880.1"/>
    <property type="molecule type" value="Genomic_DNA"/>
</dbReference>
<dbReference type="InterPro" id="IPR025194">
    <property type="entry name" value="RodZ-like_C"/>
</dbReference>